<dbReference type="RefSeq" id="WP_043581341.1">
    <property type="nucleotide sequence ID" value="NZ_CP011454.1"/>
</dbReference>
<dbReference type="GO" id="GO:0005886">
    <property type="term" value="C:plasma membrane"/>
    <property type="evidence" value="ECO:0007669"/>
    <property type="project" value="UniProtKB-SubCell"/>
</dbReference>
<reference evidence="10 11" key="1">
    <citation type="journal article" date="2014" name="Proc. Natl. Acad. Sci. U.S.A.">
        <title>Functional type 2 photosynthetic reaction centers found in the rare bacterial phylum Gemmatimonadetes.</title>
        <authorList>
            <person name="Zeng Y."/>
            <person name="Feng F."/>
            <person name="Medova H."/>
            <person name="Dean J."/>
            <person name="Koblizek M."/>
        </authorList>
    </citation>
    <scope>NUCLEOTIDE SEQUENCE [LARGE SCALE GENOMIC DNA]</scope>
    <source>
        <strain evidence="10 11">AP64</strain>
    </source>
</reference>
<proteinExistence type="inferred from homology"/>
<protein>
    <recommendedName>
        <fullName evidence="12">ABC transporter permease</fullName>
    </recommendedName>
</protein>
<keyword evidence="2" id="KW-1003">Cell membrane</keyword>
<evidence type="ECO:0000256" key="5">
    <source>
        <dbReference type="ARBA" id="ARBA00023136"/>
    </source>
</evidence>
<dbReference type="Pfam" id="PF02687">
    <property type="entry name" value="FtsX"/>
    <property type="match status" value="1"/>
</dbReference>
<feature type="transmembrane region" description="Helical" evidence="7">
    <location>
        <begin position="31"/>
        <end position="51"/>
    </location>
</feature>
<dbReference type="PANTHER" id="PTHR30572:SF4">
    <property type="entry name" value="ABC TRANSPORTER PERMEASE YTRF"/>
    <property type="match status" value="1"/>
</dbReference>
<dbReference type="AlphaFoldDB" id="A0A143BHS4"/>
<dbReference type="STRING" id="1379270.GEMMAAP_06555"/>
<dbReference type="InterPro" id="IPR003838">
    <property type="entry name" value="ABC3_permease_C"/>
</dbReference>
<keyword evidence="5 7" id="KW-0472">Membrane</keyword>
<comment type="similarity">
    <text evidence="6">Belongs to the ABC-4 integral membrane protein family.</text>
</comment>
<dbReference type="InterPro" id="IPR025857">
    <property type="entry name" value="MacB_PCD"/>
</dbReference>
<dbReference type="OrthoDB" id="9770099at2"/>
<sequence>MAKRLPVNTDSVRENISIAFDALRVSKMRSALTILGVVIGVATVMAMAAIVQGIRDQIVNTIEVAGPTTFYVLKKFSQTPLNPDNLPKDVRIRPDLTESEVVRIKQLPEIGYASLWAQTLARIEADGVRSQGMAIFGADEGFTLIQGGELTTGRWFTRGEIISGAPVVVLQEATARSLFGSERLIGRQVQIGGRVLEVIGLWAEPGNIFAPPGQAVGAVVPYRFMNRSYTIDRTNALFIPVKPRAGVRVADAQSAVEMALREARRLRPGDGNTFDLVTQDQILDTFNGITSVFFLVMIILSGVALLVGGIGVMAIMTVSVTSRTREIGVRKAMGATRRDILVQFLVEASTLTGIGGALGILVGLALGRIASIALDVDAPIPFGLTAIAVVVSVAIGIVFGMVPAQRAARLDPIEALRYE</sequence>
<feature type="domain" description="ABC3 transporter permease C-terminal" evidence="8">
    <location>
        <begin position="298"/>
        <end position="412"/>
    </location>
</feature>
<evidence type="ECO:0000313" key="10">
    <source>
        <dbReference type="EMBL" id="AMW04597.1"/>
    </source>
</evidence>
<evidence type="ECO:0000256" key="2">
    <source>
        <dbReference type="ARBA" id="ARBA00022475"/>
    </source>
</evidence>
<dbReference type="PANTHER" id="PTHR30572">
    <property type="entry name" value="MEMBRANE COMPONENT OF TRANSPORTER-RELATED"/>
    <property type="match status" value="1"/>
</dbReference>
<keyword evidence="3 7" id="KW-0812">Transmembrane</keyword>
<evidence type="ECO:0000259" key="9">
    <source>
        <dbReference type="Pfam" id="PF12704"/>
    </source>
</evidence>
<evidence type="ECO:0000256" key="7">
    <source>
        <dbReference type="SAM" id="Phobius"/>
    </source>
</evidence>
<evidence type="ECO:0000313" key="11">
    <source>
        <dbReference type="Proteomes" id="UP000076404"/>
    </source>
</evidence>
<comment type="subcellular location">
    <subcellularLocation>
        <location evidence="1">Cell membrane</location>
        <topology evidence="1">Multi-pass membrane protein</topology>
    </subcellularLocation>
</comment>
<feature type="domain" description="MacB-like periplasmic core" evidence="9">
    <location>
        <begin position="30"/>
        <end position="257"/>
    </location>
</feature>
<organism evidence="10 11">
    <name type="scientific">Gemmatimonas phototrophica</name>
    <dbReference type="NCBI Taxonomy" id="1379270"/>
    <lineage>
        <taxon>Bacteria</taxon>
        <taxon>Pseudomonadati</taxon>
        <taxon>Gemmatimonadota</taxon>
        <taxon>Gemmatimonadia</taxon>
        <taxon>Gemmatimonadales</taxon>
        <taxon>Gemmatimonadaceae</taxon>
        <taxon>Gemmatimonas</taxon>
    </lineage>
</organism>
<keyword evidence="4 7" id="KW-1133">Transmembrane helix</keyword>
<dbReference type="KEGG" id="gph:GEMMAAP_06555"/>
<dbReference type="InterPro" id="IPR050250">
    <property type="entry name" value="Macrolide_Exporter_MacB"/>
</dbReference>
<evidence type="ECO:0000256" key="4">
    <source>
        <dbReference type="ARBA" id="ARBA00022989"/>
    </source>
</evidence>
<dbReference type="eggNOG" id="COG0577">
    <property type="taxonomic scope" value="Bacteria"/>
</dbReference>
<gene>
    <name evidence="10" type="ORF">GEMMAAP_06555</name>
</gene>
<evidence type="ECO:0000256" key="6">
    <source>
        <dbReference type="ARBA" id="ARBA00038076"/>
    </source>
</evidence>
<dbReference type="Proteomes" id="UP000076404">
    <property type="component" value="Chromosome"/>
</dbReference>
<dbReference type="GO" id="GO:0022857">
    <property type="term" value="F:transmembrane transporter activity"/>
    <property type="evidence" value="ECO:0007669"/>
    <property type="project" value="TreeGrafter"/>
</dbReference>
<evidence type="ECO:0008006" key="12">
    <source>
        <dbReference type="Google" id="ProtNLM"/>
    </source>
</evidence>
<keyword evidence="11" id="KW-1185">Reference proteome</keyword>
<evidence type="ECO:0000256" key="3">
    <source>
        <dbReference type="ARBA" id="ARBA00022692"/>
    </source>
</evidence>
<feature type="transmembrane region" description="Helical" evidence="7">
    <location>
        <begin position="340"/>
        <end position="366"/>
    </location>
</feature>
<evidence type="ECO:0000259" key="8">
    <source>
        <dbReference type="Pfam" id="PF02687"/>
    </source>
</evidence>
<name>A0A143BHS4_9BACT</name>
<reference evidence="10 11" key="2">
    <citation type="journal article" date="2016" name="Environ. Microbiol. Rep.">
        <title>Metagenomic evidence for the presence of phototrophic Gemmatimonadetes bacteria in diverse environments.</title>
        <authorList>
            <person name="Zeng Y."/>
            <person name="Baumbach J."/>
            <person name="Barbosa E.G."/>
            <person name="Azevedo V."/>
            <person name="Zhang C."/>
            <person name="Koblizek M."/>
        </authorList>
    </citation>
    <scope>NUCLEOTIDE SEQUENCE [LARGE SCALE GENOMIC DNA]</scope>
    <source>
        <strain evidence="10 11">AP64</strain>
    </source>
</reference>
<feature type="transmembrane region" description="Helical" evidence="7">
    <location>
        <begin position="292"/>
        <end position="319"/>
    </location>
</feature>
<feature type="transmembrane region" description="Helical" evidence="7">
    <location>
        <begin position="378"/>
        <end position="402"/>
    </location>
</feature>
<dbReference type="Pfam" id="PF12704">
    <property type="entry name" value="MacB_PCD"/>
    <property type="match status" value="1"/>
</dbReference>
<accession>A0A143BHS4</accession>
<evidence type="ECO:0000256" key="1">
    <source>
        <dbReference type="ARBA" id="ARBA00004651"/>
    </source>
</evidence>
<dbReference type="EMBL" id="CP011454">
    <property type="protein sequence ID" value="AMW04597.1"/>
    <property type="molecule type" value="Genomic_DNA"/>
</dbReference>